<reference evidence="5" key="1">
    <citation type="submission" date="2017-02" db="UniProtKB">
        <authorList>
            <consortium name="WormBaseParasite"/>
        </authorList>
    </citation>
    <scope>IDENTIFICATION</scope>
</reference>
<dbReference type="AlphaFoldDB" id="A0A0N4V527"/>
<sequence>MQPSFHIAIYANFDGFKTFAVILWICAILIGIGCVYGLFDYLKGDDLSTAASSSYYNWSRIGWCVALAWVVIACEYNLAGPIKVFMEQGFWAPLSRLTYCAYLTHFILISVIYSLSRQPLHFVSTIEIYIVGAIPVFVVSYVVSFVWSCAYEMPTMKLEKMFVAAVFSPPPRHREAPTNKVTNEKDAVPRQAWTGNNEKANITEIAVGKEKEINGDLEKNQVRLRQSALPARPLESVEQQPVKIPNHNFGNDEDDENVSAKL</sequence>
<evidence type="ECO:0000313" key="4">
    <source>
        <dbReference type="Proteomes" id="UP000274131"/>
    </source>
</evidence>
<evidence type="ECO:0000313" key="3">
    <source>
        <dbReference type="EMBL" id="VDD90187.1"/>
    </source>
</evidence>
<dbReference type="OrthoDB" id="207378at2759"/>
<reference evidence="3 4" key="2">
    <citation type="submission" date="2018-10" db="EMBL/GenBank/DDBJ databases">
        <authorList>
            <consortium name="Pathogen Informatics"/>
        </authorList>
    </citation>
    <scope>NUCLEOTIDE SEQUENCE [LARGE SCALE GENOMIC DNA]</scope>
</reference>
<evidence type="ECO:0000256" key="1">
    <source>
        <dbReference type="SAM" id="MobiDB-lite"/>
    </source>
</evidence>
<accession>A0A0N4V527</accession>
<feature type="transmembrane region" description="Helical" evidence="2">
    <location>
        <begin position="128"/>
        <end position="151"/>
    </location>
</feature>
<name>A0A0N4V527_ENTVE</name>
<dbReference type="STRING" id="51028.A0A0N4V527"/>
<feature type="region of interest" description="Disordered" evidence="1">
    <location>
        <begin position="224"/>
        <end position="262"/>
    </location>
</feature>
<keyword evidence="4" id="KW-1185">Reference proteome</keyword>
<keyword evidence="2" id="KW-0472">Membrane</keyword>
<protein>
    <submittedName>
        <fullName evidence="5">Nose resistant to fluoxetine protein 6</fullName>
    </submittedName>
</protein>
<evidence type="ECO:0000313" key="5">
    <source>
        <dbReference type="WBParaSite" id="EVEC_0000530701-mRNA-1"/>
    </source>
</evidence>
<dbReference type="WBParaSite" id="EVEC_0000530701-mRNA-1">
    <property type="protein sequence ID" value="EVEC_0000530701-mRNA-1"/>
    <property type="gene ID" value="EVEC_0000530701"/>
</dbReference>
<organism evidence="5">
    <name type="scientific">Enterobius vermicularis</name>
    <name type="common">Human pinworm</name>
    <dbReference type="NCBI Taxonomy" id="51028"/>
    <lineage>
        <taxon>Eukaryota</taxon>
        <taxon>Metazoa</taxon>
        <taxon>Ecdysozoa</taxon>
        <taxon>Nematoda</taxon>
        <taxon>Chromadorea</taxon>
        <taxon>Rhabditida</taxon>
        <taxon>Spirurina</taxon>
        <taxon>Oxyuridomorpha</taxon>
        <taxon>Oxyuroidea</taxon>
        <taxon>Oxyuridae</taxon>
        <taxon>Enterobius</taxon>
    </lineage>
</organism>
<evidence type="ECO:0000256" key="2">
    <source>
        <dbReference type="SAM" id="Phobius"/>
    </source>
</evidence>
<dbReference type="EMBL" id="UXUI01008007">
    <property type="protein sequence ID" value="VDD90187.1"/>
    <property type="molecule type" value="Genomic_DNA"/>
</dbReference>
<dbReference type="InterPro" id="IPR052728">
    <property type="entry name" value="O2_lipid_transport_reg"/>
</dbReference>
<feature type="compositionally biased region" description="Acidic residues" evidence="1">
    <location>
        <begin position="251"/>
        <end position="262"/>
    </location>
</feature>
<feature type="transmembrane region" description="Helical" evidence="2">
    <location>
        <begin position="59"/>
        <end position="78"/>
    </location>
</feature>
<feature type="transmembrane region" description="Helical" evidence="2">
    <location>
        <begin position="99"/>
        <end position="116"/>
    </location>
</feature>
<feature type="transmembrane region" description="Helical" evidence="2">
    <location>
        <begin position="21"/>
        <end position="39"/>
    </location>
</feature>
<proteinExistence type="predicted"/>
<keyword evidence="2" id="KW-0812">Transmembrane</keyword>
<keyword evidence="2" id="KW-1133">Transmembrane helix</keyword>
<dbReference type="PANTHER" id="PTHR11161">
    <property type="entry name" value="O-ACYLTRANSFERASE"/>
    <property type="match status" value="1"/>
</dbReference>
<dbReference type="PANTHER" id="PTHR11161:SF0">
    <property type="entry name" value="O-ACYLTRANSFERASE LIKE PROTEIN"/>
    <property type="match status" value="1"/>
</dbReference>
<dbReference type="Proteomes" id="UP000274131">
    <property type="component" value="Unassembled WGS sequence"/>
</dbReference>
<gene>
    <name evidence="3" type="ORF">EVEC_LOCUS4938</name>
</gene>